<protein>
    <submittedName>
        <fullName evidence="8">Phosphatase PAP2 family protein</fullName>
    </submittedName>
</protein>
<feature type="compositionally biased region" description="Basic and acidic residues" evidence="5">
    <location>
        <begin position="241"/>
        <end position="256"/>
    </location>
</feature>
<keyword evidence="2 6" id="KW-0812">Transmembrane</keyword>
<evidence type="ECO:0000256" key="5">
    <source>
        <dbReference type="SAM" id="MobiDB-lite"/>
    </source>
</evidence>
<feature type="transmembrane region" description="Helical" evidence="6">
    <location>
        <begin position="82"/>
        <end position="101"/>
    </location>
</feature>
<feature type="region of interest" description="Disordered" evidence="5">
    <location>
        <begin position="239"/>
        <end position="276"/>
    </location>
</feature>
<dbReference type="EMBL" id="BAAATD010000005">
    <property type="protein sequence ID" value="GAA2605322.1"/>
    <property type="molecule type" value="Genomic_DNA"/>
</dbReference>
<evidence type="ECO:0000256" key="2">
    <source>
        <dbReference type="ARBA" id="ARBA00022692"/>
    </source>
</evidence>
<comment type="caution">
    <text evidence="8">The sequence shown here is derived from an EMBL/GenBank/DDBJ whole genome shotgun (WGS) entry which is preliminary data.</text>
</comment>
<dbReference type="Pfam" id="PF14378">
    <property type="entry name" value="PAP2_3"/>
    <property type="match status" value="1"/>
</dbReference>
<organism evidence="8 9">
    <name type="scientific">Actinomadura fulvescens</name>
    <dbReference type="NCBI Taxonomy" id="46160"/>
    <lineage>
        <taxon>Bacteria</taxon>
        <taxon>Bacillati</taxon>
        <taxon>Actinomycetota</taxon>
        <taxon>Actinomycetes</taxon>
        <taxon>Streptosporangiales</taxon>
        <taxon>Thermomonosporaceae</taxon>
        <taxon>Actinomadura</taxon>
    </lineage>
</organism>
<evidence type="ECO:0000256" key="4">
    <source>
        <dbReference type="ARBA" id="ARBA00023136"/>
    </source>
</evidence>
<proteinExistence type="predicted"/>
<accession>A0ABP6C889</accession>
<evidence type="ECO:0000256" key="6">
    <source>
        <dbReference type="SAM" id="Phobius"/>
    </source>
</evidence>
<feature type="transmembrane region" description="Helical" evidence="6">
    <location>
        <begin position="113"/>
        <end position="131"/>
    </location>
</feature>
<feature type="transmembrane region" description="Helical" evidence="6">
    <location>
        <begin position="165"/>
        <end position="184"/>
    </location>
</feature>
<keyword evidence="3 6" id="KW-1133">Transmembrane helix</keyword>
<evidence type="ECO:0000256" key="3">
    <source>
        <dbReference type="ARBA" id="ARBA00022989"/>
    </source>
</evidence>
<comment type="subcellular location">
    <subcellularLocation>
        <location evidence="1">Membrane</location>
        <topology evidence="1">Multi-pass membrane protein</topology>
    </subcellularLocation>
</comment>
<gene>
    <name evidence="8" type="ORF">GCM10010411_44370</name>
</gene>
<evidence type="ECO:0000313" key="9">
    <source>
        <dbReference type="Proteomes" id="UP001501509"/>
    </source>
</evidence>
<dbReference type="RefSeq" id="WP_344543642.1">
    <property type="nucleotide sequence ID" value="NZ_BAAATD010000005.1"/>
</dbReference>
<evidence type="ECO:0000313" key="8">
    <source>
        <dbReference type="EMBL" id="GAA2605322.1"/>
    </source>
</evidence>
<keyword evidence="9" id="KW-1185">Reference proteome</keyword>
<dbReference type="InterPro" id="IPR052185">
    <property type="entry name" value="IPC_Synthase-Related"/>
</dbReference>
<feature type="domain" description="Inositolphosphotransferase Aur1/Ipt1" evidence="7">
    <location>
        <begin position="51"/>
        <end position="229"/>
    </location>
</feature>
<feature type="transmembrane region" description="Helical" evidence="6">
    <location>
        <begin position="191"/>
        <end position="207"/>
    </location>
</feature>
<keyword evidence="4 6" id="KW-0472">Membrane</keyword>
<name>A0ABP6C889_9ACTN</name>
<reference evidence="9" key="1">
    <citation type="journal article" date="2019" name="Int. J. Syst. Evol. Microbiol.">
        <title>The Global Catalogue of Microorganisms (GCM) 10K type strain sequencing project: providing services to taxonomists for standard genome sequencing and annotation.</title>
        <authorList>
            <consortium name="The Broad Institute Genomics Platform"/>
            <consortium name="The Broad Institute Genome Sequencing Center for Infectious Disease"/>
            <person name="Wu L."/>
            <person name="Ma J."/>
        </authorList>
    </citation>
    <scope>NUCLEOTIDE SEQUENCE [LARGE SCALE GENOMIC DNA]</scope>
    <source>
        <strain evidence="9">JCM 6833</strain>
    </source>
</reference>
<dbReference type="InterPro" id="IPR026841">
    <property type="entry name" value="Aur1/Ipt1"/>
</dbReference>
<evidence type="ECO:0000256" key="1">
    <source>
        <dbReference type="ARBA" id="ARBA00004141"/>
    </source>
</evidence>
<dbReference type="PANTHER" id="PTHR31310:SF7">
    <property type="entry name" value="PA-PHOSPHATASE RELATED-FAMILY PROTEIN DDB_G0268928"/>
    <property type="match status" value="1"/>
</dbReference>
<dbReference type="PANTHER" id="PTHR31310">
    <property type="match status" value="1"/>
</dbReference>
<dbReference type="CDD" id="cd03386">
    <property type="entry name" value="PAP2_Aur1_like"/>
    <property type="match status" value="1"/>
</dbReference>
<dbReference type="Proteomes" id="UP001501509">
    <property type="component" value="Unassembled WGS sequence"/>
</dbReference>
<sequence length="276" mass="29855">MHSAFAPALQIPWRRAGKELLLIAVLFAAYKLGRVLAADHVATAFGNAGRLWELERALRLPNEARVQDWLLNEPGAVRAANVYYKFAHFPVTAVFLVWLYLRHPAHYRWSRTVLAVLTGLALVVHFAVPLAPPRMLGGLGFVDTGARYGPAVYGSPESDQLANQFAAMPSLHVGWSVLVAVGIIAATRGPWRWLSVAHPVITTFVVVATANHYWLDGIVATVVLVVTIVTLRPPKPVAPDAHGRTVDLATVRRPDAGEAGTPGERVPAPSRDTAAA</sequence>
<evidence type="ECO:0000259" key="7">
    <source>
        <dbReference type="Pfam" id="PF14378"/>
    </source>
</evidence>